<dbReference type="InterPro" id="IPR002347">
    <property type="entry name" value="SDR_fam"/>
</dbReference>
<name>A0AAT9G3S9_9ENTR</name>
<dbReference type="NCBIfam" id="TIGR01830">
    <property type="entry name" value="3oxo_ACP_reduc"/>
    <property type="match status" value="1"/>
</dbReference>
<evidence type="ECO:0000256" key="9">
    <source>
        <dbReference type="ARBA" id="ARBA00023160"/>
    </source>
</evidence>
<keyword evidence="6 11" id="KW-0521">NADP</keyword>
<dbReference type="InterPro" id="IPR050259">
    <property type="entry name" value="SDR"/>
</dbReference>
<feature type="binding site" evidence="11">
    <location>
        <begin position="151"/>
        <end position="155"/>
    </location>
    <ligand>
        <name>NADP(+)</name>
        <dbReference type="ChEBI" id="CHEBI:58349"/>
    </ligand>
</feature>
<dbReference type="Gene3D" id="3.40.50.720">
    <property type="entry name" value="NAD(P)-binding Rossmann-like Domain"/>
    <property type="match status" value="1"/>
</dbReference>
<evidence type="ECO:0000256" key="7">
    <source>
        <dbReference type="ARBA" id="ARBA00023002"/>
    </source>
</evidence>
<feature type="binding site" evidence="11">
    <location>
        <position position="184"/>
    </location>
    <ligand>
        <name>NADP(+)</name>
        <dbReference type="ChEBI" id="CHEBI:58349"/>
    </ligand>
</feature>
<dbReference type="InterPro" id="IPR020904">
    <property type="entry name" value="Sc_DH/Rdtase_CS"/>
</dbReference>
<evidence type="ECO:0000256" key="6">
    <source>
        <dbReference type="ARBA" id="ARBA00022857"/>
    </source>
</evidence>
<dbReference type="Pfam" id="PF13561">
    <property type="entry name" value="adh_short_C2"/>
    <property type="match status" value="1"/>
</dbReference>
<dbReference type="GO" id="GO:0051287">
    <property type="term" value="F:NAD binding"/>
    <property type="evidence" value="ECO:0007669"/>
    <property type="project" value="UniProtKB-UniRule"/>
</dbReference>
<evidence type="ECO:0000313" key="14">
    <source>
        <dbReference type="EMBL" id="BET44377.1"/>
    </source>
</evidence>
<feature type="active site" description="Proton acceptor" evidence="10">
    <location>
        <position position="151"/>
    </location>
</feature>
<evidence type="ECO:0000256" key="12">
    <source>
        <dbReference type="RuleBase" id="RU366074"/>
    </source>
</evidence>
<protein>
    <recommendedName>
        <fullName evidence="12">3-oxoacyl-[acyl-carrier-protein] reductase</fullName>
        <ecNumber evidence="12">1.1.1.100</ecNumber>
    </recommendedName>
</protein>
<feature type="binding site" evidence="11">
    <location>
        <position position="37"/>
    </location>
    <ligand>
        <name>NADP(+)</name>
        <dbReference type="ChEBI" id="CHEBI:58349"/>
    </ligand>
</feature>
<dbReference type="InterPro" id="IPR036291">
    <property type="entry name" value="NAD(P)-bd_dom_sf"/>
</dbReference>
<reference evidence="14" key="1">
    <citation type="journal article" date="2023" name="Front. Microbiol.">
        <title>Genome analysis of Candidatus Aschnera chinzeii, the bacterial endosymbiont of the blood-sucking bat fly Penicillidia jenynsii (Insecta: Diptera: Nycteribiidae).</title>
        <authorList>
            <person name="Koga R."/>
            <person name="Moriyama M."/>
            <person name="Nozaki T."/>
            <person name="Fukatsu T."/>
        </authorList>
    </citation>
    <scope>NUCLEOTIDE SEQUENCE</scope>
    <source>
        <strain evidence="14">Kw-01</strain>
    </source>
</reference>
<dbReference type="PANTHER" id="PTHR42879">
    <property type="entry name" value="3-OXOACYL-(ACYL-CARRIER-PROTEIN) REDUCTASE"/>
    <property type="match status" value="1"/>
</dbReference>
<comment type="pathway">
    <text evidence="2 12">Lipid metabolism; fatty acid biosynthesis.</text>
</comment>
<evidence type="ECO:0000256" key="10">
    <source>
        <dbReference type="PIRSR" id="PIRSR611284-1"/>
    </source>
</evidence>
<dbReference type="EMBL" id="AP028961">
    <property type="protein sequence ID" value="BET44377.1"/>
    <property type="molecule type" value="Genomic_DNA"/>
</dbReference>
<evidence type="ECO:0000256" key="3">
    <source>
        <dbReference type="ARBA" id="ARBA00006484"/>
    </source>
</evidence>
<evidence type="ECO:0000256" key="4">
    <source>
        <dbReference type="ARBA" id="ARBA00022516"/>
    </source>
</evidence>
<organism evidence="14">
    <name type="scientific">Candidatus Aschnera chinzeii</name>
    <dbReference type="NCBI Taxonomy" id="1485666"/>
    <lineage>
        <taxon>Bacteria</taxon>
        <taxon>Pseudomonadati</taxon>
        <taxon>Pseudomonadota</taxon>
        <taxon>Gammaproteobacteria</taxon>
        <taxon>Enterobacterales</taxon>
        <taxon>Enterobacteriaceae</taxon>
        <taxon>Candidatus Aschnera</taxon>
    </lineage>
</organism>
<dbReference type="PRINTS" id="PR00081">
    <property type="entry name" value="GDHRDH"/>
</dbReference>
<dbReference type="SMART" id="SM00822">
    <property type="entry name" value="PKS_KR"/>
    <property type="match status" value="1"/>
</dbReference>
<evidence type="ECO:0000256" key="5">
    <source>
        <dbReference type="ARBA" id="ARBA00022832"/>
    </source>
</evidence>
<feature type="binding site" evidence="11">
    <location>
        <position position="86"/>
    </location>
    <ligand>
        <name>NADP(+)</name>
        <dbReference type="ChEBI" id="CHEBI:58349"/>
    </ligand>
</feature>
<evidence type="ECO:0000256" key="1">
    <source>
        <dbReference type="ARBA" id="ARBA00002607"/>
    </source>
</evidence>
<dbReference type="GO" id="GO:0004316">
    <property type="term" value="F:3-oxoacyl-[acyl-carrier-protein] reductase (NADPH) activity"/>
    <property type="evidence" value="ECO:0007669"/>
    <property type="project" value="UniProtKB-UniRule"/>
</dbReference>
<sequence length="244" mass="26141">MNLRGKITLITGANRGIGLAIAKILANKGATVIGTATNDNGVAIINNTLKQHGIGYVMNITDNQSIANTLTTINKNFGDINILINNAGIVDDHILIRMKEEEWNKVINTNLNSMFRITKPIVRTMIKNRYGRIISISSVVAKTGNIGQSNYSAAKAGIIAFSKSLAREVATYGITVNIVAPGFIKTDMTKSLTHEQQIAILANIPMGRQGDPKEIANAVAFLASDESSYITGATLHVNGGMCMI</sequence>
<keyword evidence="4 12" id="KW-0444">Lipid biosynthesis</keyword>
<keyword evidence="5 12" id="KW-0276">Fatty acid metabolism</keyword>
<comment type="function">
    <text evidence="1 12">Catalyzes the NADPH-dependent reduction of beta-ketoacyl-ACP substrates to beta-hydroxyacyl-ACP products, the first reductive step in the elongation cycle of fatty acid biosynthesis.</text>
</comment>
<dbReference type="SUPFAM" id="SSF51735">
    <property type="entry name" value="NAD(P)-binding Rossmann-fold domains"/>
    <property type="match status" value="1"/>
</dbReference>
<proteinExistence type="inferred from homology"/>
<dbReference type="InterPro" id="IPR011284">
    <property type="entry name" value="3oxo_ACP_reduc"/>
</dbReference>
<keyword evidence="8 12" id="KW-0443">Lipid metabolism</keyword>
<accession>A0AAT9G3S9</accession>
<comment type="similarity">
    <text evidence="3 12">Belongs to the short-chain dehydrogenases/reductases (SDR) family.</text>
</comment>
<gene>
    <name evidence="14" type="primary">fabG</name>
    <name evidence="14" type="ORF">ACHINZ_0470</name>
</gene>
<dbReference type="FunFam" id="3.40.50.720:FF:000037">
    <property type="entry name" value="3-oxoacyl-[acyl-carrier-protein] reductase FabG"/>
    <property type="match status" value="1"/>
</dbReference>
<dbReference type="PROSITE" id="PS00061">
    <property type="entry name" value="ADH_SHORT"/>
    <property type="match status" value="1"/>
</dbReference>
<evidence type="ECO:0000256" key="2">
    <source>
        <dbReference type="ARBA" id="ARBA00005194"/>
    </source>
</evidence>
<dbReference type="InterPro" id="IPR057326">
    <property type="entry name" value="KR_dom"/>
</dbReference>
<dbReference type="PANTHER" id="PTHR42879:SF2">
    <property type="entry name" value="3-OXOACYL-[ACYL-CARRIER-PROTEIN] REDUCTASE FABG"/>
    <property type="match status" value="1"/>
</dbReference>
<comment type="subunit">
    <text evidence="12">Homotetramer.</text>
</comment>
<evidence type="ECO:0000259" key="13">
    <source>
        <dbReference type="SMART" id="SM00822"/>
    </source>
</evidence>
<evidence type="ECO:0000256" key="8">
    <source>
        <dbReference type="ARBA" id="ARBA00023098"/>
    </source>
</evidence>
<evidence type="ECO:0000256" key="11">
    <source>
        <dbReference type="PIRSR" id="PIRSR611284-2"/>
    </source>
</evidence>
<feature type="domain" description="Ketoreductase" evidence="13">
    <location>
        <begin position="6"/>
        <end position="187"/>
    </location>
</feature>
<keyword evidence="9 12" id="KW-0275">Fatty acid biosynthesis</keyword>
<dbReference type="AlphaFoldDB" id="A0AAT9G3S9"/>
<dbReference type="PRINTS" id="PR00080">
    <property type="entry name" value="SDRFAMILY"/>
</dbReference>
<comment type="catalytic activity">
    <reaction evidence="12">
        <text>a (3R)-hydroxyacyl-[ACP] + NADP(+) = a 3-oxoacyl-[ACP] + NADPH + H(+)</text>
        <dbReference type="Rhea" id="RHEA:17397"/>
        <dbReference type="Rhea" id="RHEA-COMP:9916"/>
        <dbReference type="Rhea" id="RHEA-COMP:9945"/>
        <dbReference type="ChEBI" id="CHEBI:15378"/>
        <dbReference type="ChEBI" id="CHEBI:57783"/>
        <dbReference type="ChEBI" id="CHEBI:58349"/>
        <dbReference type="ChEBI" id="CHEBI:78776"/>
        <dbReference type="ChEBI" id="CHEBI:78827"/>
        <dbReference type="EC" id="1.1.1.100"/>
    </reaction>
</comment>
<dbReference type="CDD" id="cd05333">
    <property type="entry name" value="BKR_SDR_c"/>
    <property type="match status" value="1"/>
</dbReference>
<dbReference type="NCBIfam" id="NF004197">
    <property type="entry name" value="PRK05653.1-1"/>
    <property type="match status" value="1"/>
</dbReference>
<dbReference type="EC" id="1.1.1.100" evidence="12"/>
<dbReference type="NCBIfam" id="NF009466">
    <property type="entry name" value="PRK12826.1-2"/>
    <property type="match status" value="1"/>
</dbReference>
<keyword evidence="7 12" id="KW-0560">Oxidoreductase</keyword>
<feature type="binding site" evidence="11">
    <location>
        <begin position="12"/>
        <end position="15"/>
    </location>
    <ligand>
        <name>NADP(+)</name>
        <dbReference type="ChEBI" id="CHEBI:58349"/>
    </ligand>
</feature>
<reference evidence="14" key="2">
    <citation type="submission" date="2023-10" db="EMBL/GenBank/DDBJ databases">
        <authorList>
            <person name="Koga R."/>
            <person name="Fukatsu T."/>
        </authorList>
    </citation>
    <scope>NUCLEOTIDE SEQUENCE</scope>
    <source>
        <strain evidence="14">Kw-01</strain>
    </source>
</reference>
<dbReference type="GO" id="GO:0030497">
    <property type="term" value="P:fatty acid elongation"/>
    <property type="evidence" value="ECO:0007669"/>
    <property type="project" value="UniProtKB-ARBA"/>
</dbReference>